<dbReference type="EMBL" id="KZ369313">
    <property type="protein sequence ID" value="PIO10308.1"/>
    <property type="molecule type" value="Genomic_DNA"/>
</dbReference>
<reference evidence="2" key="1">
    <citation type="journal article" date="2017" name="Nat. Commun.">
        <title>The North American bullfrog draft genome provides insight into hormonal regulation of long noncoding RNA.</title>
        <authorList>
            <person name="Hammond S.A."/>
            <person name="Warren R.L."/>
            <person name="Vandervalk B.P."/>
            <person name="Kucuk E."/>
            <person name="Khan H."/>
            <person name="Gibb E.A."/>
            <person name="Pandoh P."/>
            <person name="Kirk H."/>
            <person name="Zhao Y."/>
            <person name="Jones M."/>
            <person name="Mungall A.J."/>
            <person name="Coope R."/>
            <person name="Pleasance S."/>
            <person name="Moore R.A."/>
            <person name="Holt R.A."/>
            <person name="Round J.M."/>
            <person name="Ohora S."/>
            <person name="Walle B.V."/>
            <person name="Veldhoen N."/>
            <person name="Helbing C.C."/>
            <person name="Birol I."/>
        </authorList>
    </citation>
    <scope>NUCLEOTIDE SEQUENCE [LARGE SCALE GENOMIC DNA]</scope>
</reference>
<proteinExistence type="predicted"/>
<gene>
    <name evidence="1" type="ORF">AB205_0099680</name>
</gene>
<dbReference type="Proteomes" id="UP000228934">
    <property type="component" value="Unassembled WGS sequence"/>
</dbReference>
<keyword evidence="2" id="KW-1185">Reference proteome</keyword>
<evidence type="ECO:0000313" key="2">
    <source>
        <dbReference type="Proteomes" id="UP000228934"/>
    </source>
</evidence>
<protein>
    <submittedName>
        <fullName evidence="1">Uncharacterized protein</fullName>
    </submittedName>
</protein>
<organism evidence="1 2">
    <name type="scientific">Aquarana catesbeiana</name>
    <name type="common">American bullfrog</name>
    <name type="synonym">Rana catesbeiana</name>
    <dbReference type="NCBI Taxonomy" id="8400"/>
    <lineage>
        <taxon>Eukaryota</taxon>
        <taxon>Metazoa</taxon>
        <taxon>Chordata</taxon>
        <taxon>Craniata</taxon>
        <taxon>Vertebrata</taxon>
        <taxon>Euteleostomi</taxon>
        <taxon>Amphibia</taxon>
        <taxon>Batrachia</taxon>
        <taxon>Anura</taxon>
        <taxon>Neobatrachia</taxon>
        <taxon>Ranoidea</taxon>
        <taxon>Ranidae</taxon>
        <taxon>Aquarana</taxon>
    </lineage>
</organism>
<evidence type="ECO:0000313" key="1">
    <source>
        <dbReference type="EMBL" id="PIO10308.1"/>
    </source>
</evidence>
<dbReference type="AlphaFoldDB" id="A0A2G9Q3W4"/>
<accession>A0A2G9Q3W4</accession>
<name>A0A2G9Q3W4_AQUCT</name>
<sequence length="64" mass="7436">MFWGEFKTPQNHFCFCVVQCFKFFSNVSKSQIWRMHTVCQHVLSAITGHQWTHFGGATPSSIIK</sequence>